<accession>A0A2H0V7H5</accession>
<dbReference type="PANTHER" id="PTHR42763">
    <property type="entry name" value="ADP-GLUCOSE PHOSPHORYLASE"/>
    <property type="match status" value="1"/>
</dbReference>
<evidence type="ECO:0000259" key="4">
    <source>
        <dbReference type="Pfam" id="PF01087"/>
    </source>
</evidence>
<feature type="non-terminal residue" evidence="5">
    <location>
        <position position="141"/>
    </location>
</feature>
<evidence type="ECO:0000313" key="5">
    <source>
        <dbReference type="EMBL" id="PIR95045.1"/>
    </source>
</evidence>
<organism evidence="5 6">
    <name type="scientific">Candidatus Falkowbacteria bacterium CG10_big_fil_rev_8_21_14_0_10_37_6</name>
    <dbReference type="NCBI Taxonomy" id="1974563"/>
    <lineage>
        <taxon>Bacteria</taxon>
        <taxon>Candidatus Falkowiibacteriota</taxon>
    </lineage>
</organism>
<keyword evidence="2" id="KW-0548">Nucleotidyltransferase</keyword>
<keyword evidence="3" id="KW-0119">Carbohydrate metabolism</keyword>
<protein>
    <recommendedName>
        <fullName evidence="4">Galactose-1-phosphate uridyl transferase N-terminal domain-containing protein</fullName>
    </recommendedName>
</protein>
<evidence type="ECO:0000256" key="3">
    <source>
        <dbReference type="ARBA" id="ARBA00023277"/>
    </source>
</evidence>
<dbReference type="SUPFAM" id="SSF54197">
    <property type="entry name" value="HIT-like"/>
    <property type="match status" value="1"/>
</dbReference>
<gene>
    <name evidence="5" type="ORF">COT95_00850</name>
</gene>
<feature type="domain" description="Galactose-1-phosphate uridyl transferase N-terminal" evidence="4">
    <location>
        <begin position="4"/>
        <end position="140"/>
    </location>
</feature>
<dbReference type="InterPro" id="IPR036265">
    <property type="entry name" value="HIT-like_sf"/>
</dbReference>
<dbReference type="InterPro" id="IPR053177">
    <property type="entry name" value="ADP-glucose_phosphorylase"/>
</dbReference>
<dbReference type="Pfam" id="PF01087">
    <property type="entry name" value="GalP_UDP_transf"/>
    <property type="match status" value="1"/>
</dbReference>
<keyword evidence="1" id="KW-0808">Transferase</keyword>
<name>A0A2H0V7H5_9BACT</name>
<evidence type="ECO:0000256" key="1">
    <source>
        <dbReference type="ARBA" id="ARBA00022679"/>
    </source>
</evidence>
<evidence type="ECO:0000313" key="6">
    <source>
        <dbReference type="Proteomes" id="UP000228614"/>
    </source>
</evidence>
<dbReference type="AlphaFoldDB" id="A0A2H0V7H5"/>
<proteinExistence type="predicted"/>
<dbReference type="EMBL" id="PFAN01000050">
    <property type="protein sequence ID" value="PIR95045.1"/>
    <property type="molecule type" value="Genomic_DNA"/>
</dbReference>
<reference evidence="6" key="1">
    <citation type="submission" date="2017-09" db="EMBL/GenBank/DDBJ databases">
        <title>Depth-based differentiation of microbial function through sediment-hosted aquifers and enrichment of novel symbionts in the deep terrestrial subsurface.</title>
        <authorList>
            <person name="Probst A.J."/>
            <person name="Ladd B."/>
            <person name="Jarett J.K."/>
            <person name="Geller-Mcgrath D.E."/>
            <person name="Sieber C.M.K."/>
            <person name="Emerson J.B."/>
            <person name="Anantharaman K."/>
            <person name="Thomas B.C."/>
            <person name="Malmstrom R."/>
            <person name="Stieglmeier M."/>
            <person name="Klingl A."/>
            <person name="Woyke T."/>
            <person name="Ryan C.M."/>
            <person name="Banfield J.F."/>
        </authorList>
    </citation>
    <scope>NUCLEOTIDE SEQUENCE [LARGE SCALE GENOMIC DNA]</scope>
</reference>
<evidence type="ECO:0000256" key="2">
    <source>
        <dbReference type="ARBA" id="ARBA00022695"/>
    </source>
</evidence>
<dbReference type="InterPro" id="IPR005849">
    <property type="entry name" value="GalP_Utransf_N"/>
</dbReference>
<comment type="caution">
    <text evidence="5">The sequence shown here is derived from an EMBL/GenBank/DDBJ whole genome shotgun (WGS) entry which is preliminary data.</text>
</comment>
<dbReference type="Proteomes" id="UP000228614">
    <property type="component" value="Unassembled WGS sequence"/>
</dbReference>
<dbReference type="Gene3D" id="3.30.428.10">
    <property type="entry name" value="HIT-like"/>
    <property type="match status" value="1"/>
</dbReference>
<dbReference type="GO" id="GO:0008108">
    <property type="term" value="F:UDP-glucose:hexose-1-phosphate uridylyltransferase activity"/>
    <property type="evidence" value="ECO:0007669"/>
    <property type="project" value="InterPro"/>
</dbReference>
<sequence>MKSEIRKDYLLNKYVIITPGRALRPRDISEQTVLHRDKKCVFCPENIEKKLILEKINKGKNWQTLAIKNKYPAITLNNAKAYGAQEVIIETPKHGFEFSEMSEQEIESVLNMYQKRTKALSKIKNIDYILIFKNNGSKAGA</sequence>
<dbReference type="GO" id="GO:0006012">
    <property type="term" value="P:galactose metabolic process"/>
    <property type="evidence" value="ECO:0007669"/>
    <property type="project" value="InterPro"/>
</dbReference>
<dbReference type="PANTHER" id="PTHR42763:SF2">
    <property type="entry name" value="ADP-GLUCOSE PHOSPHORYLASE"/>
    <property type="match status" value="1"/>
</dbReference>